<accession>A0A7S9QDT9</accession>
<gene>
    <name evidence="7" type="ORF">I0K15_07900</name>
</gene>
<dbReference type="Pfam" id="PF03649">
    <property type="entry name" value="UPF0014"/>
    <property type="match status" value="1"/>
</dbReference>
<comment type="subcellular location">
    <subcellularLocation>
        <location evidence="1">Membrane</location>
        <topology evidence="1">Multi-pass membrane protein</topology>
    </subcellularLocation>
</comment>
<dbReference type="EMBL" id="CP064942">
    <property type="protein sequence ID" value="QPH55638.1"/>
    <property type="molecule type" value="Genomic_DNA"/>
</dbReference>
<reference evidence="7 8" key="1">
    <citation type="submission" date="2020-11" db="EMBL/GenBank/DDBJ databases">
        <title>Description of Pontivivens ytuae sp. nov. isolated from deep sea sediment of Mariana Trench.</title>
        <authorList>
            <person name="Wang Z."/>
            <person name="Sun Q.-L."/>
            <person name="Xu X.-D."/>
            <person name="Tang Y.-Z."/>
            <person name="Zhang J."/>
        </authorList>
    </citation>
    <scope>NUCLEOTIDE SEQUENCE [LARGE SCALE GENOMIC DNA]</scope>
    <source>
        <strain evidence="7 8">MT2928</strain>
    </source>
</reference>
<dbReference type="InterPro" id="IPR005226">
    <property type="entry name" value="UPF0014_fam"/>
</dbReference>
<keyword evidence="3 6" id="KW-0812">Transmembrane</keyword>
<protein>
    <submittedName>
        <fullName evidence="7">ABC transporter permease</fullName>
    </submittedName>
</protein>
<evidence type="ECO:0000256" key="5">
    <source>
        <dbReference type="ARBA" id="ARBA00023136"/>
    </source>
</evidence>
<dbReference type="KEGG" id="poz:I0K15_07900"/>
<evidence type="ECO:0000313" key="8">
    <source>
        <dbReference type="Proteomes" id="UP000594800"/>
    </source>
</evidence>
<keyword evidence="5 6" id="KW-0472">Membrane</keyword>
<feature type="transmembrane region" description="Helical" evidence="6">
    <location>
        <begin position="176"/>
        <end position="198"/>
    </location>
</feature>
<evidence type="ECO:0000256" key="6">
    <source>
        <dbReference type="SAM" id="Phobius"/>
    </source>
</evidence>
<evidence type="ECO:0000256" key="4">
    <source>
        <dbReference type="ARBA" id="ARBA00022989"/>
    </source>
</evidence>
<feature type="transmembrane region" description="Helical" evidence="6">
    <location>
        <begin position="218"/>
        <end position="236"/>
    </location>
</feature>
<feature type="transmembrane region" description="Helical" evidence="6">
    <location>
        <begin position="6"/>
        <end position="26"/>
    </location>
</feature>
<dbReference type="Proteomes" id="UP000594800">
    <property type="component" value="Chromosome"/>
</dbReference>
<feature type="transmembrane region" description="Helical" evidence="6">
    <location>
        <begin position="62"/>
        <end position="80"/>
    </location>
</feature>
<feature type="transmembrane region" description="Helical" evidence="6">
    <location>
        <begin position="92"/>
        <end position="113"/>
    </location>
</feature>
<evidence type="ECO:0000256" key="1">
    <source>
        <dbReference type="ARBA" id="ARBA00004141"/>
    </source>
</evidence>
<evidence type="ECO:0000313" key="7">
    <source>
        <dbReference type="EMBL" id="QPH55638.1"/>
    </source>
</evidence>
<organism evidence="7 8">
    <name type="scientific">Pontivivens ytuae</name>
    <dbReference type="NCBI Taxonomy" id="2789856"/>
    <lineage>
        <taxon>Bacteria</taxon>
        <taxon>Pseudomonadati</taxon>
        <taxon>Pseudomonadota</taxon>
        <taxon>Alphaproteobacteria</taxon>
        <taxon>Rhodobacterales</taxon>
        <taxon>Paracoccaceae</taxon>
        <taxon>Pontivivens</taxon>
    </lineage>
</organism>
<evidence type="ECO:0000256" key="2">
    <source>
        <dbReference type="ARBA" id="ARBA00005268"/>
    </source>
</evidence>
<dbReference type="AlphaFoldDB" id="A0A7S9QDT9"/>
<sequence length="257" mass="27330">MIPSIGTSGLVFIAALIAATALVVAIDRRLPRQLITAFARMALQLAILAAILGWLLARNDPFTTVLALAAIALLGGLETAYRVGGLRKRQVILRSVAILMAAGALVALPSVLLTVSPDPWYEARLVVPIFGMAVGSSITGSAVAVTTLHRMLRDGRAEVEAQLALGRRFTEATRDIARQAVIAGMLPVVTATAATGMVTIPGMMSGQIIAGADPAEAIRYQILIMALIAAVTAISIRANIALELRRWTDERERFRMR</sequence>
<feature type="transmembrane region" description="Helical" evidence="6">
    <location>
        <begin position="125"/>
        <end position="148"/>
    </location>
</feature>
<dbReference type="RefSeq" id="WP_196104900.1">
    <property type="nucleotide sequence ID" value="NZ_CP064942.1"/>
</dbReference>
<evidence type="ECO:0000256" key="3">
    <source>
        <dbReference type="ARBA" id="ARBA00022692"/>
    </source>
</evidence>
<feature type="transmembrane region" description="Helical" evidence="6">
    <location>
        <begin position="38"/>
        <end position="56"/>
    </location>
</feature>
<dbReference type="GO" id="GO:0005886">
    <property type="term" value="C:plasma membrane"/>
    <property type="evidence" value="ECO:0007669"/>
    <property type="project" value="TreeGrafter"/>
</dbReference>
<comment type="similarity">
    <text evidence="2">Belongs to the UPF0014 family.</text>
</comment>
<keyword evidence="8" id="KW-1185">Reference proteome</keyword>
<name>A0A7S9QDT9_9RHOB</name>
<dbReference type="PANTHER" id="PTHR30028:SF0">
    <property type="entry name" value="PROTEIN ALUMINUM SENSITIVE 3"/>
    <property type="match status" value="1"/>
</dbReference>
<proteinExistence type="inferred from homology"/>
<dbReference type="PANTHER" id="PTHR30028">
    <property type="entry name" value="UPF0014 INNER MEMBRANE PROTEIN YBBM-RELATED"/>
    <property type="match status" value="1"/>
</dbReference>
<keyword evidence="4 6" id="KW-1133">Transmembrane helix</keyword>